<protein>
    <submittedName>
        <fullName evidence="3">LuxR C-terminal-related transcriptional regulator</fullName>
    </submittedName>
</protein>
<evidence type="ECO:0000313" key="3">
    <source>
        <dbReference type="EMBL" id="MEU6800600.1"/>
    </source>
</evidence>
<dbReference type="Pfam" id="PF00196">
    <property type="entry name" value="GerE"/>
    <property type="match status" value="1"/>
</dbReference>
<dbReference type="RefSeq" id="WP_359691501.1">
    <property type="nucleotide sequence ID" value="NZ_JBEYXT010000017.1"/>
</dbReference>
<dbReference type="EMBL" id="JBEYXT010000017">
    <property type="protein sequence ID" value="MEU6800600.1"/>
    <property type="molecule type" value="Genomic_DNA"/>
</dbReference>
<dbReference type="InterPro" id="IPR016032">
    <property type="entry name" value="Sig_transdc_resp-reg_C-effctor"/>
</dbReference>
<feature type="compositionally biased region" description="Polar residues" evidence="1">
    <location>
        <begin position="59"/>
        <end position="71"/>
    </location>
</feature>
<dbReference type="Gene3D" id="1.10.10.10">
    <property type="entry name" value="Winged helix-like DNA-binding domain superfamily/Winged helix DNA-binding domain"/>
    <property type="match status" value="1"/>
</dbReference>
<evidence type="ECO:0000313" key="4">
    <source>
        <dbReference type="Proteomes" id="UP001551189"/>
    </source>
</evidence>
<comment type="caution">
    <text evidence="3">The sequence shown here is derived from an EMBL/GenBank/DDBJ whole genome shotgun (WGS) entry which is preliminary data.</text>
</comment>
<dbReference type="Proteomes" id="UP001551189">
    <property type="component" value="Unassembled WGS sequence"/>
</dbReference>
<sequence length="81" mass="8763">MSRHRDDRDAAATEPRCHPANRKSPSCSGGATKQDIAQTLCLSPRTVEKHVARVLTKLRTGQNDIQGSLPNSDRPGSDEPA</sequence>
<evidence type="ECO:0000256" key="1">
    <source>
        <dbReference type="SAM" id="MobiDB-lite"/>
    </source>
</evidence>
<feature type="region of interest" description="Disordered" evidence="1">
    <location>
        <begin position="58"/>
        <end position="81"/>
    </location>
</feature>
<dbReference type="InterPro" id="IPR000792">
    <property type="entry name" value="Tscrpt_reg_LuxR_C"/>
</dbReference>
<accession>A0ABV3ATU2</accession>
<dbReference type="InterPro" id="IPR036388">
    <property type="entry name" value="WH-like_DNA-bd_sf"/>
</dbReference>
<name>A0ABV3ATU2_9ACTN</name>
<feature type="domain" description="HTH luxR-type" evidence="2">
    <location>
        <begin position="29"/>
        <end position="60"/>
    </location>
</feature>
<organism evidence="3 4">
    <name type="scientific">Streptomyces neyagawaensis</name>
    <dbReference type="NCBI Taxonomy" id="42238"/>
    <lineage>
        <taxon>Bacteria</taxon>
        <taxon>Bacillati</taxon>
        <taxon>Actinomycetota</taxon>
        <taxon>Actinomycetes</taxon>
        <taxon>Kitasatosporales</taxon>
        <taxon>Streptomycetaceae</taxon>
        <taxon>Streptomyces</taxon>
    </lineage>
</organism>
<proteinExistence type="predicted"/>
<keyword evidence="4" id="KW-1185">Reference proteome</keyword>
<dbReference type="PRINTS" id="PR00038">
    <property type="entry name" value="HTHLUXR"/>
</dbReference>
<feature type="region of interest" description="Disordered" evidence="1">
    <location>
        <begin position="1"/>
        <end position="32"/>
    </location>
</feature>
<dbReference type="SUPFAM" id="SSF46894">
    <property type="entry name" value="C-terminal effector domain of the bipartite response regulators"/>
    <property type="match status" value="1"/>
</dbReference>
<feature type="compositionally biased region" description="Polar residues" evidence="1">
    <location>
        <begin position="23"/>
        <end position="32"/>
    </location>
</feature>
<gene>
    <name evidence="3" type="ORF">ABZ931_06220</name>
</gene>
<feature type="compositionally biased region" description="Basic and acidic residues" evidence="1">
    <location>
        <begin position="1"/>
        <end position="17"/>
    </location>
</feature>
<evidence type="ECO:0000259" key="2">
    <source>
        <dbReference type="Pfam" id="PF00196"/>
    </source>
</evidence>
<reference evidence="3 4" key="1">
    <citation type="submission" date="2024-06" db="EMBL/GenBank/DDBJ databases">
        <title>The Natural Products Discovery Center: Release of the First 8490 Sequenced Strains for Exploring Actinobacteria Biosynthetic Diversity.</title>
        <authorList>
            <person name="Kalkreuter E."/>
            <person name="Kautsar S.A."/>
            <person name="Yang D."/>
            <person name="Bader C.D."/>
            <person name="Teijaro C.N."/>
            <person name="Fluegel L."/>
            <person name="Davis C.M."/>
            <person name="Simpson J.R."/>
            <person name="Lauterbach L."/>
            <person name="Steele A.D."/>
            <person name="Gui C."/>
            <person name="Meng S."/>
            <person name="Li G."/>
            <person name="Viehrig K."/>
            <person name="Ye F."/>
            <person name="Su P."/>
            <person name="Kiefer A.F."/>
            <person name="Nichols A."/>
            <person name="Cepeda A.J."/>
            <person name="Yan W."/>
            <person name="Fan B."/>
            <person name="Jiang Y."/>
            <person name="Adhikari A."/>
            <person name="Zheng C.-J."/>
            <person name="Schuster L."/>
            <person name="Cowan T.M."/>
            <person name="Smanski M.J."/>
            <person name="Chevrette M.G."/>
            <person name="De Carvalho L.P.S."/>
            <person name="Shen B."/>
        </authorList>
    </citation>
    <scope>NUCLEOTIDE SEQUENCE [LARGE SCALE GENOMIC DNA]</scope>
    <source>
        <strain evidence="3 4">NPDC046851</strain>
    </source>
</reference>